<keyword evidence="4" id="KW-1185">Reference proteome</keyword>
<evidence type="ECO:0000313" key="4">
    <source>
        <dbReference type="Proteomes" id="UP001166251"/>
    </source>
</evidence>
<evidence type="ECO:0000256" key="2">
    <source>
        <dbReference type="SAM" id="SignalP"/>
    </source>
</evidence>
<organism evidence="3 4">
    <name type="scientific">Neiella holothuriorum</name>
    <dbReference type="NCBI Taxonomy" id="2870530"/>
    <lineage>
        <taxon>Bacteria</taxon>
        <taxon>Pseudomonadati</taxon>
        <taxon>Pseudomonadota</taxon>
        <taxon>Gammaproteobacteria</taxon>
        <taxon>Alteromonadales</taxon>
        <taxon>Echinimonadaceae</taxon>
        <taxon>Neiella</taxon>
    </lineage>
</organism>
<proteinExistence type="predicted"/>
<accession>A0ABS7EGT7</accession>
<protein>
    <submittedName>
        <fullName evidence="3">Uncharacterized protein</fullName>
    </submittedName>
</protein>
<dbReference type="Proteomes" id="UP001166251">
    <property type="component" value="Unassembled WGS sequence"/>
</dbReference>
<dbReference type="RefSeq" id="WP_220103689.1">
    <property type="nucleotide sequence ID" value="NZ_JAHZSS010000007.1"/>
</dbReference>
<dbReference type="SUPFAM" id="SSF58113">
    <property type="entry name" value="Apolipoprotein A-I"/>
    <property type="match status" value="1"/>
</dbReference>
<feature type="chain" id="PRO_5046229739" evidence="2">
    <location>
        <begin position="31"/>
        <end position="212"/>
    </location>
</feature>
<keyword evidence="1" id="KW-0175">Coiled coil</keyword>
<feature type="signal peptide" evidence="2">
    <location>
        <begin position="1"/>
        <end position="30"/>
    </location>
</feature>
<evidence type="ECO:0000256" key="1">
    <source>
        <dbReference type="SAM" id="Coils"/>
    </source>
</evidence>
<name>A0ABS7EGT7_9GAMM</name>
<evidence type="ECO:0000313" key="3">
    <source>
        <dbReference type="EMBL" id="MBW8191006.1"/>
    </source>
</evidence>
<gene>
    <name evidence="3" type="ORF">K0504_08160</name>
</gene>
<dbReference type="EMBL" id="JAHZSS010000007">
    <property type="protein sequence ID" value="MBW8191006.1"/>
    <property type="molecule type" value="Genomic_DNA"/>
</dbReference>
<feature type="coiled-coil region" evidence="1">
    <location>
        <begin position="114"/>
        <end position="170"/>
    </location>
</feature>
<sequence>MNSQQQNRINRSGRRLVTLLSVAALSLLQACSPPEKLEQLQVEFPQPEQMKVDVQSDQRAYQFSLPAEQLNTPAELQASLASLPDELRAEVLAMLEHVEAPPPAPIPGKLSRSVDALDHLLKSLGKDLNELQQDLAENTDEYQRKLEQNMGQLNDEAVALAKQAEQHTSEFLGKMKHEYVNHIAEMIKDGELTPEQIEQLEQAIATHRQQQP</sequence>
<comment type="caution">
    <text evidence="3">The sequence shown here is derived from an EMBL/GenBank/DDBJ whole genome shotgun (WGS) entry which is preliminary data.</text>
</comment>
<reference evidence="3" key="1">
    <citation type="submission" date="2021-07" db="EMBL/GenBank/DDBJ databases">
        <title>Neiella marina sp. nov., isolated from the intestinal content of sea cucumber Apostichopus japonicus.</title>
        <authorList>
            <person name="Bai X."/>
        </authorList>
    </citation>
    <scope>NUCLEOTIDE SEQUENCE</scope>
    <source>
        <strain evidence="3">126</strain>
    </source>
</reference>
<keyword evidence="2" id="KW-0732">Signal</keyword>